<dbReference type="Proteomes" id="UP001218218">
    <property type="component" value="Unassembled WGS sequence"/>
</dbReference>
<gene>
    <name evidence="1" type="ORF">DFH08DRAFT_272665</name>
</gene>
<accession>A0AAD7APE0</accession>
<evidence type="ECO:0000313" key="2">
    <source>
        <dbReference type="Proteomes" id="UP001218218"/>
    </source>
</evidence>
<organism evidence="1 2">
    <name type="scientific">Mycena albidolilacea</name>
    <dbReference type="NCBI Taxonomy" id="1033008"/>
    <lineage>
        <taxon>Eukaryota</taxon>
        <taxon>Fungi</taxon>
        <taxon>Dikarya</taxon>
        <taxon>Basidiomycota</taxon>
        <taxon>Agaricomycotina</taxon>
        <taxon>Agaricomycetes</taxon>
        <taxon>Agaricomycetidae</taxon>
        <taxon>Agaricales</taxon>
        <taxon>Marasmiineae</taxon>
        <taxon>Mycenaceae</taxon>
        <taxon>Mycena</taxon>
    </lineage>
</organism>
<dbReference type="EMBL" id="JARIHO010000003">
    <property type="protein sequence ID" value="KAJ7364384.1"/>
    <property type="molecule type" value="Genomic_DNA"/>
</dbReference>
<evidence type="ECO:0000313" key="1">
    <source>
        <dbReference type="EMBL" id="KAJ7364384.1"/>
    </source>
</evidence>
<proteinExistence type="predicted"/>
<protein>
    <submittedName>
        <fullName evidence="1">Uncharacterized protein</fullName>
    </submittedName>
</protein>
<sequence length="396" mass="44230">MDSPEPPLAAQSASHMFQNATRFGIRDSHFMNVQGNLNIHLTIPPLSSLQLQQGWETPQTAAVYSESENYSNQLLRQGRGFPLYAPKPCKSHPAEYRRRGVAIGDVGTVTPDGNFDFFFNIYRSADDPVNANVPEGFVPLSLYDPGDITREDFDPGDYVAPSSIRGINDAFSEPELGRGFVFSCRRADGAVLALPHGSHLEKLRNVAEMRRYATKHAESWYKHVNDTRGRGLVSGSLYLVTGCEKAESWGMATFHDVASQNENEFQLLFAPTVDAGRGYRYRWHAPYCRHKYADESAGDGAPLNQTTFIHGFNISLSKKIWGSLFGERVGGRGAPALDTASDTSPVPQVFHPSQIIHERILREAPQAAVVITHDDDWRDIFREVYILYSFSPFPLF</sequence>
<name>A0AAD7APE0_9AGAR</name>
<dbReference type="AlphaFoldDB" id="A0AAD7APE0"/>
<comment type="caution">
    <text evidence="1">The sequence shown here is derived from an EMBL/GenBank/DDBJ whole genome shotgun (WGS) entry which is preliminary data.</text>
</comment>
<reference evidence="1" key="1">
    <citation type="submission" date="2023-03" db="EMBL/GenBank/DDBJ databases">
        <title>Massive genome expansion in bonnet fungi (Mycena s.s.) driven by repeated elements and novel gene families across ecological guilds.</title>
        <authorList>
            <consortium name="Lawrence Berkeley National Laboratory"/>
            <person name="Harder C.B."/>
            <person name="Miyauchi S."/>
            <person name="Viragh M."/>
            <person name="Kuo A."/>
            <person name="Thoen E."/>
            <person name="Andreopoulos B."/>
            <person name="Lu D."/>
            <person name="Skrede I."/>
            <person name="Drula E."/>
            <person name="Henrissat B."/>
            <person name="Morin E."/>
            <person name="Kohler A."/>
            <person name="Barry K."/>
            <person name="LaButti K."/>
            <person name="Morin E."/>
            <person name="Salamov A."/>
            <person name="Lipzen A."/>
            <person name="Mereny Z."/>
            <person name="Hegedus B."/>
            <person name="Baldrian P."/>
            <person name="Stursova M."/>
            <person name="Weitz H."/>
            <person name="Taylor A."/>
            <person name="Grigoriev I.V."/>
            <person name="Nagy L.G."/>
            <person name="Martin F."/>
            <person name="Kauserud H."/>
        </authorList>
    </citation>
    <scope>NUCLEOTIDE SEQUENCE</scope>
    <source>
        <strain evidence="1">CBHHK002</strain>
    </source>
</reference>
<keyword evidence="2" id="KW-1185">Reference proteome</keyword>